<dbReference type="GO" id="GO:0005829">
    <property type="term" value="C:cytosol"/>
    <property type="evidence" value="ECO:0007669"/>
    <property type="project" value="TreeGrafter"/>
</dbReference>
<dbReference type="SUPFAM" id="SSF53383">
    <property type="entry name" value="PLP-dependent transferases"/>
    <property type="match status" value="1"/>
</dbReference>
<dbReference type="PIRSF" id="PIRSF000412">
    <property type="entry name" value="SHMT"/>
    <property type="match status" value="1"/>
</dbReference>
<sequence length="422" mass="43217">MTVIDAAQTGWVPAEALRTADPELADLLSAEAERRAGGLQLLAGENIATAAVREALAGPLVDKYAEGYPGHRHHTGCAVADATELLAISRARALFAAEHANVQPRSGTSAMLAAYAALLRPGDTVLAMSLEHGGHLSCGSRANFSGRWFDVIGYGVREEDGLIDLDQVRELARRHRPKAIVAGSISYPRHPDWAAFRQIADEVDACLIATAGQVTGLVAAGAAPSPVPYADVVVAATHKLLRGPRGGLLLCTEELAERVDRAVFPFSQGGAAMNEVAAKAVAFAQAATPEFGAYVRRAVDGARALAASLERAGARPLTGGTDTHLVTADVGPLGLTGAQAERRCAAVGLMLGKCAVPFDPAPAAETSGIRLGTGAAAALGLGPAELGEVGELIGALLSGGEPGPVAARVRVLARGESVKGAR</sequence>
<keyword evidence="4" id="KW-0963">Cytoplasm</keyword>
<comment type="cofactor">
    <cofactor evidence="1 4 5">
        <name>pyridoxal 5'-phosphate</name>
        <dbReference type="ChEBI" id="CHEBI:597326"/>
    </cofactor>
</comment>
<dbReference type="EC" id="2.1.2.1" evidence="4"/>
<dbReference type="GO" id="GO:0032259">
    <property type="term" value="P:methylation"/>
    <property type="evidence" value="ECO:0007669"/>
    <property type="project" value="UniProtKB-KW"/>
</dbReference>
<dbReference type="Proteomes" id="UP000317940">
    <property type="component" value="Unassembled WGS sequence"/>
</dbReference>
<evidence type="ECO:0000256" key="1">
    <source>
        <dbReference type="ARBA" id="ARBA00001933"/>
    </source>
</evidence>
<feature type="binding site" evidence="4">
    <location>
        <position position="253"/>
    </location>
    <ligand>
        <name>(6S)-5,6,7,8-tetrahydrofolate</name>
        <dbReference type="ChEBI" id="CHEBI:57453"/>
    </ligand>
</feature>
<dbReference type="GO" id="GO:0035999">
    <property type="term" value="P:tetrahydrofolate interconversion"/>
    <property type="evidence" value="ECO:0007669"/>
    <property type="project" value="UniProtKB-UniRule"/>
</dbReference>
<feature type="modified residue" description="N6-(pyridoxal phosphate)lysine" evidence="4 5">
    <location>
        <position position="239"/>
    </location>
</feature>
<name>A0A561UEY9_9ACTN</name>
<dbReference type="UniPathway" id="UPA00288">
    <property type="reaction ID" value="UER01023"/>
</dbReference>
<comment type="similarity">
    <text evidence="2 4">Belongs to the SHMT family.</text>
</comment>
<evidence type="ECO:0000256" key="3">
    <source>
        <dbReference type="ARBA" id="ARBA00022898"/>
    </source>
</evidence>
<evidence type="ECO:0000259" key="6">
    <source>
        <dbReference type="Pfam" id="PF00464"/>
    </source>
</evidence>
<comment type="function">
    <text evidence="4">Catalyzes the reversible interconversion of serine and glycine with tetrahydrofolate (THF) serving as the one-carbon carrier. This reaction serves as the major source of one-carbon groups required for the biosynthesis of purines, thymidylate, methionine, and other important biomolecules. Also exhibits THF-independent aldolase activity toward beta-hydroxyamino acids, producing glycine and aldehydes, via a retro-aldol mechanism.</text>
</comment>
<keyword evidence="4" id="KW-0028">Amino-acid biosynthesis</keyword>
<evidence type="ECO:0000313" key="7">
    <source>
        <dbReference type="EMBL" id="TWF97900.1"/>
    </source>
</evidence>
<dbReference type="Pfam" id="PF00464">
    <property type="entry name" value="SHMT"/>
    <property type="match status" value="1"/>
</dbReference>
<evidence type="ECO:0000256" key="2">
    <source>
        <dbReference type="ARBA" id="ARBA00006376"/>
    </source>
</evidence>
<dbReference type="GO" id="GO:0019264">
    <property type="term" value="P:glycine biosynthetic process from serine"/>
    <property type="evidence" value="ECO:0007669"/>
    <property type="project" value="UniProtKB-UniRule"/>
</dbReference>
<dbReference type="InterPro" id="IPR015424">
    <property type="entry name" value="PyrdxlP-dep_Trfase"/>
</dbReference>
<evidence type="ECO:0000256" key="4">
    <source>
        <dbReference type="HAMAP-Rule" id="MF_00051"/>
    </source>
</evidence>
<dbReference type="PANTHER" id="PTHR11680:SF35">
    <property type="entry name" value="SERINE HYDROXYMETHYLTRANSFERASE 1"/>
    <property type="match status" value="1"/>
</dbReference>
<dbReference type="InterPro" id="IPR049943">
    <property type="entry name" value="Ser_HO-MeTrfase-like"/>
</dbReference>
<dbReference type="RefSeq" id="WP_145904407.1">
    <property type="nucleotide sequence ID" value="NZ_BAAAMZ010000013.1"/>
</dbReference>
<feature type="site" description="Plays an important role in substrate specificity" evidence="4">
    <location>
        <position position="238"/>
    </location>
</feature>
<dbReference type="Gene3D" id="3.90.1150.10">
    <property type="entry name" value="Aspartate Aminotransferase, domain 1"/>
    <property type="match status" value="1"/>
</dbReference>
<proteinExistence type="inferred from homology"/>
<protein>
    <recommendedName>
        <fullName evidence="4">Serine hydroxymethyltransferase</fullName>
        <shortName evidence="4">SHMT</shortName>
        <shortName evidence="4">Serine methylase</shortName>
        <ecNumber evidence="4">2.1.2.1</ecNumber>
    </recommendedName>
</protein>
<organism evidence="7 8">
    <name type="scientific">Kitasatospora viridis</name>
    <dbReference type="NCBI Taxonomy" id="281105"/>
    <lineage>
        <taxon>Bacteria</taxon>
        <taxon>Bacillati</taxon>
        <taxon>Actinomycetota</taxon>
        <taxon>Actinomycetes</taxon>
        <taxon>Kitasatosporales</taxon>
        <taxon>Streptomycetaceae</taxon>
        <taxon>Kitasatospora</taxon>
    </lineage>
</organism>
<dbReference type="Gene3D" id="3.40.640.10">
    <property type="entry name" value="Type I PLP-dependent aspartate aminotransferase-like (Major domain)"/>
    <property type="match status" value="1"/>
</dbReference>
<keyword evidence="4" id="KW-0554">One-carbon metabolism</keyword>
<dbReference type="OrthoDB" id="9803846at2"/>
<comment type="caution">
    <text evidence="4">Lacks conserved residue(s) required for the propagation of feature annotation.</text>
</comment>
<dbReference type="EMBL" id="VIWT01000001">
    <property type="protein sequence ID" value="TWF97900.1"/>
    <property type="molecule type" value="Genomic_DNA"/>
</dbReference>
<comment type="subunit">
    <text evidence="4">Homodimer.</text>
</comment>
<comment type="catalytic activity">
    <reaction evidence="4">
        <text>(6R)-5,10-methylene-5,6,7,8-tetrahydrofolate + glycine + H2O = (6S)-5,6,7,8-tetrahydrofolate + L-serine</text>
        <dbReference type="Rhea" id="RHEA:15481"/>
        <dbReference type="ChEBI" id="CHEBI:15377"/>
        <dbReference type="ChEBI" id="CHEBI:15636"/>
        <dbReference type="ChEBI" id="CHEBI:33384"/>
        <dbReference type="ChEBI" id="CHEBI:57305"/>
        <dbReference type="ChEBI" id="CHEBI:57453"/>
        <dbReference type="EC" id="2.1.2.1"/>
    </reaction>
</comment>
<keyword evidence="4 7" id="KW-0808">Transferase</keyword>
<keyword evidence="3 4" id="KW-0663">Pyridoxal phosphate</keyword>
<dbReference type="AlphaFoldDB" id="A0A561UEY9"/>
<comment type="pathway">
    <text evidence="4">Amino-acid biosynthesis; glycine biosynthesis; glycine from L-serine: step 1/1.</text>
</comment>
<dbReference type="GO" id="GO:0008168">
    <property type="term" value="F:methyltransferase activity"/>
    <property type="evidence" value="ECO:0007669"/>
    <property type="project" value="UniProtKB-KW"/>
</dbReference>
<dbReference type="UniPathway" id="UPA00193"/>
<comment type="pathway">
    <text evidence="4">One-carbon metabolism; tetrahydrofolate interconversion.</text>
</comment>
<dbReference type="NCBIfam" id="NF000586">
    <property type="entry name" value="PRK00011.1"/>
    <property type="match status" value="1"/>
</dbReference>
<dbReference type="HAMAP" id="MF_00051">
    <property type="entry name" value="SHMT"/>
    <property type="match status" value="1"/>
</dbReference>
<keyword evidence="7" id="KW-0489">Methyltransferase</keyword>
<dbReference type="InterPro" id="IPR015421">
    <property type="entry name" value="PyrdxlP-dep_Trfase_major"/>
</dbReference>
<dbReference type="InterPro" id="IPR001085">
    <property type="entry name" value="Ser_HO-MeTrfase"/>
</dbReference>
<dbReference type="InterPro" id="IPR039429">
    <property type="entry name" value="SHMT-like_dom"/>
</dbReference>
<gene>
    <name evidence="4" type="primary">glyA</name>
    <name evidence="7" type="ORF">FHX73_111701</name>
</gene>
<reference evidence="7 8" key="1">
    <citation type="submission" date="2019-06" db="EMBL/GenBank/DDBJ databases">
        <title>Sequencing the genomes of 1000 actinobacteria strains.</title>
        <authorList>
            <person name="Klenk H.-P."/>
        </authorList>
    </citation>
    <scope>NUCLEOTIDE SEQUENCE [LARGE SCALE GENOMIC DNA]</scope>
    <source>
        <strain evidence="7 8">DSM 44826</strain>
    </source>
</reference>
<feature type="domain" description="Serine hydroxymethyltransferase-like" evidence="6">
    <location>
        <begin position="18"/>
        <end position="393"/>
    </location>
</feature>
<dbReference type="InterPro" id="IPR015422">
    <property type="entry name" value="PyrdxlP-dep_Trfase_small"/>
</dbReference>
<dbReference type="GO" id="GO:0030170">
    <property type="term" value="F:pyridoxal phosphate binding"/>
    <property type="evidence" value="ECO:0007669"/>
    <property type="project" value="UniProtKB-UniRule"/>
</dbReference>
<dbReference type="PANTHER" id="PTHR11680">
    <property type="entry name" value="SERINE HYDROXYMETHYLTRANSFERASE"/>
    <property type="match status" value="1"/>
</dbReference>
<evidence type="ECO:0000313" key="8">
    <source>
        <dbReference type="Proteomes" id="UP000317940"/>
    </source>
</evidence>
<comment type="subcellular location">
    <subcellularLocation>
        <location evidence="4">Cytoplasm</location>
    </subcellularLocation>
</comment>
<comment type="caution">
    <text evidence="7">The sequence shown here is derived from an EMBL/GenBank/DDBJ whole genome shotgun (WGS) entry which is preliminary data.</text>
</comment>
<feature type="binding site" evidence="4">
    <location>
        <position position="130"/>
    </location>
    <ligand>
        <name>(6S)-5,6,7,8-tetrahydrofolate</name>
        <dbReference type="ChEBI" id="CHEBI:57453"/>
    </ligand>
</feature>
<keyword evidence="8" id="KW-1185">Reference proteome</keyword>
<evidence type="ECO:0000256" key="5">
    <source>
        <dbReference type="PIRSR" id="PIRSR000412-50"/>
    </source>
</evidence>
<accession>A0A561UEY9</accession>
<feature type="binding site" evidence="4">
    <location>
        <begin position="134"/>
        <end position="136"/>
    </location>
    <ligand>
        <name>(6S)-5,6,7,8-tetrahydrofolate</name>
        <dbReference type="ChEBI" id="CHEBI:57453"/>
    </ligand>
</feature>
<dbReference type="GO" id="GO:0004372">
    <property type="term" value="F:glycine hydroxymethyltransferase activity"/>
    <property type="evidence" value="ECO:0007669"/>
    <property type="project" value="UniProtKB-UniRule"/>
</dbReference>